<dbReference type="GO" id="GO:0005760">
    <property type="term" value="C:gamma DNA polymerase complex"/>
    <property type="evidence" value="ECO:0007669"/>
    <property type="project" value="InterPro"/>
</dbReference>
<comment type="similarity">
    <text evidence="4">Belongs to the TRAPP small subunits family. BET3 subfamily.</text>
</comment>
<dbReference type="Gene3D" id="3.30.420.390">
    <property type="match status" value="2"/>
</dbReference>
<evidence type="ECO:0000256" key="7">
    <source>
        <dbReference type="ARBA" id="ARBA00022892"/>
    </source>
</evidence>
<dbReference type="GO" id="GO:0005794">
    <property type="term" value="C:Golgi apparatus"/>
    <property type="evidence" value="ECO:0007669"/>
    <property type="project" value="UniProtKB-SubCell"/>
</dbReference>
<dbReference type="Gene3D" id="3.30.1380.20">
    <property type="entry name" value="Trafficking protein particle complex subunit 3"/>
    <property type="match status" value="1"/>
</dbReference>
<reference evidence="13" key="1">
    <citation type="submission" date="2024-02" db="UniProtKB">
        <authorList>
            <consortium name="WormBaseParasite"/>
        </authorList>
    </citation>
    <scope>IDENTIFICATION</scope>
</reference>
<comment type="subcellular location">
    <subcellularLocation>
        <location evidence="3">Endoplasmic reticulum</location>
    </subcellularLocation>
    <subcellularLocation>
        <location evidence="2">Golgi apparatus</location>
        <location evidence="2">cis-Golgi network</location>
    </subcellularLocation>
</comment>
<keyword evidence="5" id="KW-0813">Transport</keyword>
<evidence type="ECO:0000256" key="5">
    <source>
        <dbReference type="ARBA" id="ARBA00022448"/>
    </source>
</evidence>
<dbReference type="CDD" id="cd14943">
    <property type="entry name" value="TRAPPC5_Trs31"/>
    <property type="match status" value="1"/>
</dbReference>
<dbReference type="SUPFAM" id="SSF56672">
    <property type="entry name" value="DNA/RNA polymerases"/>
    <property type="match status" value="1"/>
</dbReference>
<dbReference type="Pfam" id="PF18136">
    <property type="entry name" value="DNApol_Exo"/>
    <property type="match status" value="1"/>
</dbReference>
<dbReference type="InterPro" id="IPR002297">
    <property type="entry name" value="DNA-dir_DNA_pol_A_mt"/>
</dbReference>
<dbReference type="GO" id="GO:0030008">
    <property type="term" value="C:TRAPP complex"/>
    <property type="evidence" value="ECO:0007669"/>
    <property type="project" value="InterPro"/>
</dbReference>
<keyword evidence="7" id="KW-0931">ER-Golgi transport</keyword>
<feature type="domain" description="DNA-directed DNA polymerase family A palm" evidence="11">
    <location>
        <begin position="866"/>
        <end position="1165"/>
    </location>
</feature>
<dbReference type="GO" id="GO:0048193">
    <property type="term" value="P:Golgi vesicle transport"/>
    <property type="evidence" value="ECO:0007669"/>
    <property type="project" value="InterPro"/>
</dbReference>
<evidence type="ECO:0000256" key="2">
    <source>
        <dbReference type="ARBA" id="ARBA00004222"/>
    </source>
</evidence>
<evidence type="ECO:0000256" key="10">
    <source>
        <dbReference type="ARBA" id="ARBA00068379"/>
    </source>
</evidence>
<dbReference type="PRINTS" id="PR00867">
    <property type="entry name" value="DNAPOLG"/>
</dbReference>
<evidence type="ECO:0000259" key="11">
    <source>
        <dbReference type="SMART" id="SM00482"/>
    </source>
</evidence>
<dbReference type="InterPro" id="IPR043502">
    <property type="entry name" value="DNA/RNA_pol_sf"/>
</dbReference>
<protein>
    <recommendedName>
        <fullName evidence="10">Trafficking protein particle complex subunit 5</fullName>
    </recommendedName>
    <alternativeName>
        <fullName evidence="9">Mitochondrial DNA polymerase catalytic subunit</fullName>
    </alternativeName>
</protein>
<dbReference type="InterPro" id="IPR007194">
    <property type="entry name" value="TRAPP_component"/>
</dbReference>
<proteinExistence type="inferred from homology"/>
<dbReference type="SUPFAM" id="SSF53098">
    <property type="entry name" value="Ribonuclease H-like"/>
    <property type="match status" value="1"/>
</dbReference>
<dbReference type="Pfam" id="PF04051">
    <property type="entry name" value="TRAPP"/>
    <property type="match status" value="1"/>
</dbReference>
<dbReference type="PANTHER" id="PTHR10267">
    <property type="entry name" value="DNA POLYMERASE SUBUNIT GAMMA-1"/>
    <property type="match status" value="1"/>
</dbReference>
<evidence type="ECO:0000256" key="6">
    <source>
        <dbReference type="ARBA" id="ARBA00022824"/>
    </source>
</evidence>
<keyword evidence="12" id="KW-1185">Reference proteome</keyword>
<dbReference type="InterPro" id="IPR001098">
    <property type="entry name" value="DNA-dir_DNA_pol_A_palm_dom"/>
</dbReference>
<name>A0AAF3EF39_9BILA</name>
<dbReference type="AlphaFoldDB" id="A0AAF3EF39"/>
<evidence type="ECO:0000313" key="12">
    <source>
        <dbReference type="Proteomes" id="UP000887575"/>
    </source>
</evidence>
<dbReference type="FunFam" id="3.30.70.370:FF:000017">
    <property type="entry name" value="Predicted protein"/>
    <property type="match status" value="1"/>
</dbReference>
<evidence type="ECO:0000256" key="4">
    <source>
        <dbReference type="ARBA" id="ARBA00006218"/>
    </source>
</evidence>
<dbReference type="Gene3D" id="1.10.150.20">
    <property type="entry name" value="5' to 3' exonuclease, C-terminal subdomain"/>
    <property type="match status" value="1"/>
</dbReference>
<keyword evidence="6" id="KW-0256">Endoplasmic reticulum</keyword>
<evidence type="ECO:0000256" key="9">
    <source>
        <dbReference type="ARBA" id="ARBA00031966"/>
    </source>
</evidence>
<comment type="function">
    <text evidence="1">May play a role in vesicular transport from endoplasmic reticulum to Golgi.</text>
</comment>
<evidence type="ECO:0000256" key="8">
    <source>
        <dbReference type="ARBA" id="ARBA00023034"/>
    </source>
</evidence>
<dbReference type="FunFam" id="3.30.1380.20:FF:000005">
    <property type="entry name" value="Trafficking protein particle complex subunit 5"/>
    <property type="match status" value="1"/>
</dbReference>
<dbReference type="InterPro" id="IPR041336">
    <property type="entry name" value="DNApol_Exo"/>
</dbReference>
<dbReference type="WBParaSite" id="MBELARI_LOCUS12590.2">
    <property type="protein sequence ID" value="MBELARI_LOCUS12590.2"/>
    <property type="gene ID" value="MBELARI_LOCUS12590"/>
</dbReference>
<accession>A0AAF3EF39</accession>
<dbReference type="GO" id="GO:0003677">
    <property type="term" value="F:DNA binding"/>
    <property type="evidence" value="ECO:0007669"/>
    <property type="project" value="InterPro"/>
</dbReference>
<dbReference type="GO" id="GO:0005783">
    <property type="term" value="C:endoplasmic reticulum"/>
    <property type="evidence" value="ECO:0007669"/>
    <property type="project" value="UniProtKB-SubCell"/>
</dbReference>
<dbReference type="SMART" id="SM00482">
    <property type="entry name" value="POLAc"/>
    <property type="match status" value="1"/>
</dbReference>
<keyword evidence="8" id="KW-0333">Golgi apparatus</keyword>
<dbReference type="PANTHER" id="PTHR10267:SF0">
    <property type="entry name" value="DNA POLYMERASE SUBUNIT GAMMA-1"/>
    <property type="match status" value="1"/>
</dbReference>
<dbReference type="GO" id="GO:0008408">
    <property type="term" value="F:3'-5' exonuclease activity"/>
    <property type="evidence" value="ECO:0007669"/>
    <property type="project" value="TreeGrafter"/>
</dbReference>
<evidence type="ECO:0000313" key="13">
    <source>
        <dbReference type="WBParaSite" id="MBELARI_LOCUS12590.2"/>
    </source>
</evidence>
<dbReference type="GO" id="GO:0003887">
    <property type="term" value="F:DNA-directed DNA polymerase activity"/>
    <property type="evidence" value="ECO:0007669"/>
    <property type="project" value="InterPro"/>
</dbReference>
<dbReference type="Proteomes" id="UP000887575">
    <property type="component" value="Unassembled WGS sequence"/>
</dbReference>
<sequence>MAKNQSILDKNLSKGKAEVNLSTFAVLFSEIIAYVQQRVKSGEELHDKLVSLGRFIGIRMLDLIVLREKGYKRETKLLGMLMFLKSTIWKNLFGKEADRLERSNDNPRNYHLIEKEPLVNTYISVPKDNSLNCAAFSAGIIEAMLEASNFPCKVSAHWHEGATTYLIEFDESVIDQGLNFLMKNFRRLPRFSNIRRQSSAASKFVPKQITTLPVFLHNHLFPNVEVPSTASNDAFSKKLEILEKPVLRNANLLQHFEAVAREKTDTYSAYMDEMMQWNLEKLYKLLPKEFNFRTGWTRYDHQTGEITEVSHPLESCSVFDVEVCVTDAEPKGKLPTMAIALTSKAWYSWCSKRLVENTPYYDFATTNEMIPLSVDGEDRKARLVVGHNVGFDRARTREPYLQYKTGLRYFDTLSAGASIYGMADHQQGLYNKDDLTEEKTIFRKDWAAMKLEKLMAKWRTNATKVSLKDLCKFLLSEDKDRLSKKISMMKKTERDYFVKEPIMFFRETKNFQECMAYCALDVIATAKAFQKLVPKFREMYPSPVTLYGFLNMGDAYLPINRYWPQYYDSCEKALLEQKQQNSIQIVKSAKTLCEETNITDPWLWTEDWKLSRKDSNPRWYNNLFANAEQRALSIEDIGDDTLNVRYGKLIPKIFGMVYGPYPLYDHPVYGWGYLIPVVNECRDLEPDDFVELGKEKSKVLMPAGALWNIYNERFGFAPKELLVDLSVEENLKKIGPFYYKQLEKASGHKSTKIATPFALTYKSLLGRLLKPTRFQKEFNDFVSDFFTTKFWISYSKRFADEIHVWQPEASDIELPSKTDSKLENATKLIGALAPGIRPAGTVSRRAVHALWVTMTNVKDEKESRIGTHLKSMVQAPPGYCIVGADVDSQEQWLAAIMGDASDAAGLDQNERRPGRTPFSNMALAGHRSDNSDLHSVIANDLKIKRDTAKILNYARLYGAGITNAKNTLMLRKLKQSVIPFFLEFCKVNGLMDSFVRAGGQFFVPTYSLDDDDGSEKPSSRLFEEWLIQELRNRGFSISDSTTFKPIPEIYENFSSTEKYFIGGYESSTFNYLVWSARQGQMCTPVLKCILGSGLSIPQNCTGTEKQLFLDTFMRSRMNWVVQSSAVDFLHLLLLSMDWLCTEYDIGCRFMISIHDEVRYLCKDEDVGRCALALMWSNAYVRATISQAIGIQQLPMNIAFFSEVDVDSVLRKSVTAPCKNPDGTVPKPGESWNMEMVLEKTDGKLSKGTI</sequence>
<dbReference type="InterPro" id="IPR024096">
    <property type="entry name" value="NO_sig/Golgi_transp_ligand-bd"/>
</dbReference>
<dbReference type="InterPro" id="IPR012337">
    <property type="entry name" value="RNaseH-like_sf"/>
</dbReference>
<evidence type="ECO:0000256" key="3">
    <source>
        <dbReference type="ARBA" id="ARBA00004240"/>
    </source>
</evidence>
<dbReference type="InterPro" id="IPR016696">
    <property type="entry name" value="TRAPP-I_su5"/>
</dbReference>
<evidence type="ECO:0000256" key="1">
    <source>
        <dbReference type="ARBA" id="ARBA00002910"/>
    </source>
</evidence>
<dbReference type="SUPFAM" id="SSF111126">
    <property type="entry name" value="Ligand-binding domain in the NO signalling and Golgi transport"/>
    <property type="match status" value="1"/>
</dbReference>
<dbReference type="Gene3D" id="3.30.70.370">
    <property type="match status" value="1"/>
</dbReference>
<dbReference type="GO" id="GO:0006264">
    <property type="term" value="P:mitochondrial DNA replication"/>
    <property type="evidence" value="ECO:0007669"/>
    <property type="project" value="TreeGrafter"/>
</dbReference>
<organism evidence="12 13">
    <name type="scientific">Mesorhabditis belari</name>
    <dbReference type="NCBI Taxonomy" id="2138241"/>
    <lineage>
        <taxon>Eukaryota</taxon>
        <taxon>Metazoa</taxon>
        <taxon>Ecdysozoa</taxon>
        <taxon>Nematoda</taxon>
        <taxon>Chromadorea</taxon>
        <taxon>Rhabditida</taxon>
        <taxon>Rhabditina</taxon>
        <taxon>Rhabditomorpha</taxon>
        <taxon>Rhabditoidea</taxon>
        <taxon>Rhabditidae</taxon>
        <taxon>Mesorhabditinae</taxon>
        <taxon>Mesorhabditis</taxon>
    </lineage>
</organism>